<dbReference type="Pfam" id="PF08534">
    <property type="entry name" value="Redoxin"/>
    <property type="match status" value="1"/>
</dbReference>
<dbReference type="FunFam" id="3.40.30.10:FF:000020">
    <property type="entry name" value="Peroxiredoxin"/>
    <property type="match status" value="1"/>
</dbReference>
<dbReference type="InterPro" id="IPR013740">
    <property type="entry name" value="Redoxin"/>
</dbReference>
<dbReference type="PANTHER" id="PTHR10430">
    <property type="entry name" value="PEROXIREDOXIN"/>
    <property type="match status" value="1"/>
</dbReference>
<evidence type="ECO:0000256" key="1">
    <source>
        <dbReference type="ARBA" id="ARBA00001711"/>
    </source>
</evidence>
<accession>A0A6A6LTX4</accession>
<feature type="domain" description="Thioredoxin" evidence="10">
    <location>
        <begin position="4"/>
        <end position="162"/>
    </location>
</feature>
<dbReference type="Gene3D" id="3.40.30.10">
    <property type="entry name" value="Glutaredoxin"/>
    <property type="match status" value="1"/>
</dbReference>
<comment type="catalytic activity">
    <reaction evidence="1">
        <text>[glutaredoxin]-dithiol + a hydroperoxide = [glutaredoxin]-disulfide + an alcohol + H2O</text>
        <dbReference type="Rhea" id="RHEA:62624"/>
        <dbReference type="Rhea" id="RHEA-COMP:10729"/>
        <dbReference type="Rhea" id="RHEA-COMP:10730"/>
        <dbReference type="ChEBI" id="CHEBI:15377"/>
        <dbReference type="ChEBI" id="CHEBI:29950"/>
        <dbReference type="ChEBI" id="CHEBI:30879"/>
        <dbReference type="ChEBI" id="CHEBI:35924"/>
        <dbReference type="ChEBI" id="CHEBI:50058"/>
        <dbReference type="EC" id="1.11.1.25"/>
    </reaction>
</comment>
<dbReference type="InterPro" id="IPR036249">
    <property type="entry name" value="Thioredoxin-like_sf"/>
</dbReference>
<keyword evidence="6 9" id="KW-0560">Oxidoreductase</keyword>
<evidence type="ECO:0000256" key="5">
    <source>
        <dbReference type="ARBA" id="ARBA00022862"/>
    </source>
</evidence>
<evidence type="ECO:0000256" key="4">
    <source>
        <dbReference type="ARBA" id="ARBA00022559"/>
    </source>
</evidence>
<comment type="similarity">
    <text evidence="2 9">Belongs to the peroxiredoxin family. Prx5 subfamily.</text>
</comment>
<comment type="caution">
    <text evidence="11">The sequence shown here is derived from an EMBL/GenBank/DDBJ whole genome shotgun (WGS) entry which is preliminary data.</text>
</comment>
<evidence type="ECO:0000256" key="8">
    <source>
        <dbReference type="PIRSR" id="PIRSR637944-1"/>
    </source>
</evidence>
<comment type="function">
    <text evidence="9">Thiol-specific peroxidase that catalyzes the reduction of hydrogen peroxide and organic hydroperoxides to water and alcohols, respectively. Plays a role in cell protection against oxidative stress by detoxifying peroxides.</text>
</comment>
<evidence type="ECO:0000313" key="11">
    <source>
        <dbReference type="EMBL" id="KAF2303937.1"/>
    </source>
</evidence>
<evidence type="ECO:0000256" key="7">
    <source>
        <dbReference type="ARBA" id="ARBA00023284"/>
    </source>
</evidence>
<evidence type="ECO:0000259" key="10">
    <source>
        <dbReference type="PROSITE" id="PS51352"/>
    </source>
</evidence>
<organism evidence="11 12">
    <name type="scientific">Hevea brasiliensis</name>
    <name type="common">Para rubber tree</name>
    <name type="synonym">Siphonia brasiliensis</name>
    <dbReference type="NCBI Taxonomy" id="3981"/>
    <lineage>
        <taxon>Eukaryota</taxon>
        <taxon>Viridiplantae</taxon>
        <taxon>Streptophyta</taxon>
        <taxon>Embryophyta</taxon>
        <taxon>Tracheophyta</taxon>
        <taxon>Spermatophyta</taxon>
        <taxon>Magnoliopsida</taxon>
        <taxon>eudicotyledons</taxon>
        <taxon>Gunneridae</taxon>
        <taxon>Pentapetalae</taxon>
        <taxon>rosids</taxon>
        <taxon>fabids</taxon>
        <taxon>Malpighiales</taxon>
        <taxon>Euphorbiaceae</taxon>
        <taxon>Crotonoideae</taxon>
        <taxon>Micrandreae</taxon>
        <taxon>Hevea</taxon>
    </lineage>
</organism>
<keyword evidence="7 9" id="KW-0676">Redox-active center</keyword>
<dbReference type="GO" id="GO:0034599">
    <property type="term" value="P:cellular response to oxidative stress"/>
    <property type="evidence" value="ECO:0007669"/>
    <property type="project" value="InterPro"/>
</dbReference>
<dbReference type="EMBL" id="JAAGAX010000009">
    <property type="protein sequence ID" value="KAF2303937.1"/>
    <property type="molecule type" value="Genomic_DNA"/>
</dbReference>
<evidence type="ECO:0000256" key="9">
    <source>
        <dbReference type="RuleBase" id="RU366011"/>
    </source>
</evidence>
<evidence type="ECO:0000256" key="3">
    <source>
        <dbReference type="ARBA" id="ARBA00013016"/>
    </source>
</evidence>
<name>A0A6A6LTX4_HEVBR</name>
<dbReference type="SUPFAM" id="SSF52833">
    <property type="entry name" value="Thioredoxin-like"/>
    <property type="match status" value="1"/>
</dbReference>
<dbReference type="InterPro" id="IPR037944">
    <property type="entry name" value="PRX5-like"/>
</dbReference>
<dbReference type="InterPro" id="IPR013766">
    <property type="entry name" value="Thioredoxin_domain"/>
</dbReference>
<evidence type="ECO:0000256" key="2">
    <source>
        <dbReference type="ARBA" id="ARBA00010505"/>
    </source>
</evidence>
<dbReference type="Proteomes" id="UP000467840">
    <property type="component" value="Chromosome 16"/>
</dbReference>
<keyword evidence="12" id="KW-1185">Reference proteome</keyword>
<dbReference type="GO" id="GO:0042744">
    <property type="term" value="P:hydrogen peroxide catabolic process"/>
    <property type="evidence" value="ECO:0007669"/>
    <property type="project" value="TreeGrafter"/>
</dbReference>
<dbReference type="GO" id="GO:0005737">
    <property type="term" value="C:cytoplasm"/>
    <property type="evidence" value="ECO:0007669"/>
    <property type="project" value="TreeGrafter"/>
</dbReference>
<reference evidence="11 12" key="1">
    <citation type="journal article" date="2020" name="Mol. Plant">
        <title>The Chromosome-Based Rubber Tree Genome Provides New Insights into Spurge Genome Evolution and Rubber Biosynthesis.</title>
        <authorList>
            <person name="Liu J."/>
            <person name="Shi C."/>
            <person name="Shi C.C."/>
            <person name="Li W."/>
            <person name="Zhang Q.J."/>
            <person name="Zhang Y."/>
            <person name="Li K."/>
            <person name="Lu H.F."/>
            <person name="Shi C."/>
            <person name="Zhu S.T."/>
            <person name="Xiao Z.Y."/>
            <person name="Nan H."/>
            <person name="Yue Y."/>
            <person name="Zhu X.G."/>
            <person name="Wu Y."/>
            <person name="Hong X.N."/>
            <person name="Fan G.Y."/>
            <person name="Tong Y."/>
            <person name="Zhang D."/>
            <person name="Mao C.L."/>
            <person name="Liu Y.L."/>
            <person name="Hao S.J."/>
            <person name="Liu W.Q."/>
            <person name="Lv M.Q."/>
            <person name="Zhang H.B."/>
            <person name="Liu Y."/>
            <person name="Hu-Tang G.R."/>
            <person name="Wang J.P."/>
            <person name="Wang J.H."/>
            <person name="Sun Y.H."/>
            <person name="Ni S.B."/>
            <person name="Chen W.B."/>
            <person name="Zhang X.C."/>
            <person name="Jiao Y.N."/>
            <person name="Eichler E.E."/>
            <person name="Li G.H."/>
            <person name="Liu X."/>
            <person name="Gao L.Z."/>
        </authorList>
    </citation>
    <scope>NUCLEOTIDE SEQUENCE [LARGE SCALE GENOMIC DNA]</scope>
    <source>
        <strain evidence="12">cv. GT1</strain>
        <tissue evidence="11">Leaf</tissue>
    </source>
</reference>
<dbReference type="AlphaFoldDB" id="A0A6A6LTX4"/>
<evidence type="ECO:0000256" key="6">
    <source>
        <dbReference type="ARBA" id="ARBA00023002"/>
    </source>
</evidence>
<proteinExistence type="inferred from homology"/>
<dbReference type="CDD" id="cd03013">
    <property type="entry name" value="PRX5_like"/>
    <property type="match status" value="1"/>
</dbReference>
<dbReference type="EC" id="1.11.1.25" evidence="3 9"/>
<dbReference type="PANTHER" id="PTHR10430:SF8">
    <property type="entry name" value="PEROXIREDOXIN-2A-RELATED"/>
    <property type="match status" value="1"/>
</dbReference>
<dbReference type="PROSITE" id="PS51352">
    <property type="entry name" value="THIOREDOXIN_2"/>
    <property type="match status" value="1"/>
</dbReference>
<dbReference type="GO" id="GO:0008379">
    <property type="term" value="F:thioredoxin peroxidase activity"/>
    <property type="evidence" value="ECO:0007669"/>
    <property type="project" value="InterPro"/>
</dbReference>
<keyword evidence="4 9" id="KW-0575">Peroxidase</keyword>
<sequence>MAPIAAGDTVPEGTLAYFDDQDQLQQVSIHSLAAGKKVVIVGVPGAFTPTCSLKHVPGFIERAEELKSKGVAEILCISVNDPFVMNAWAKTYPENKHVKFLADGSATYTYALGLELDLNEKGLGTRSRRFALLVDDLKVKAANLEQGGEFTVSSVDEILKAL</sequence>
<dbReference type="GO" id="GO:0045454">
    <property type="term" value="P:cell redox homeostasis"/>
    <property type="evidence" value="ECO:0007669"/>
    <property type="project" value="TreeGrafter"/>
</dbReference>
<protein>
    <recommendedName>
        <fullName evidence="3 9">Glutaredoxin-dependent peroxiredoxin</fullName>
        <ecNumber evidence="3 9">1.11.1.25</ecNumber>
    </recommendedName>
</protein>
<keyword evidence="5 9" id="KW-0049">Antioxidant</keyword>
<evidence type="ECO:0000313" key="12">
    <source>
        <dbReference type="Proteomes" id="UP000467840"/>
    </source>
</evidence>
<gene>
    <name evidence="11" type="ORF">GH714_024703</name>
</gene>
<feature type="active site" description="Cysteine sulfenic acid (-SOH) intermediate" evidence="8">
    <location>
        <position position="51"/>
    </location>
</feature>